<dbReference type="GO" id="GO:0102009">
    <property type="term" value="F:proline dipeptidase activity"/>
    <property type="evidence" value="ECO:0007669"/>
    <property type="project" value="UniProtKB-EC"/>
</dbReference>
<dbReference type="Proteomes" id="UP000276437">
    <property type="component" value="Chromosome"/>
</dbReference>
<name>A0A348AGF9_9FIRM</name>
<dbReference type="OrthoDB" id="9806388at2"/>
<evidence type="ECO:0000259" key="1">
    <source>
        <dbReference type="Pfam" id="PF00557"/>
    </source>
</evidence>
<feature type="domain" description="Creatinase N-terminal" evidence="2">
    <location>
        <begin position="12"/>
        <end position="137"/>
    </location>
</feature>
<dbReference type="AlphaFoldDB" id="A0A348AGF9"/>
<accession>A0A348AGF9</accession>
<dbReference type="Pfam" id="PF00557">
    <property type="entry name" value="Peptidase_M24"/>
    <property type="match status" value="1"/>
</dbReference>
<dbReference type="KEGG" id="mana:MAMMFC1_00805"/>
<dbReference type="Pfam" id="PF01321">
    <property type="entry name" value="Creatinase_N"/>
    <property type="match status" value="1"/>
</dbReference>
<dbReference type="InterPro" id="IPR050659">
    <property type="entry name" value="Peptidase_M24B"/>
</dbReference>
<feature type="domain" description="Peptidase M24" evidence="1">
    <location>
        <begin position="147"/>
        <end position="379"/>
    </location>
</feature>
<dbReference type="PANTHER" id="PTHR46112">
    <property type="entry name" value="AMINOPEPTIDASE"/>
    <property type="match status" value="1"/>
</dbReference>
<dbReference type="InterPro" id="IPR036005">
    <property type="entry name" value="Creatinase/aminopeptidase-like"/>
</dbReference>
<dbReference type="CDD" id="cd01066">
    <property type="entry name" value="APP_MetAP"/>
    <property type="match status" value="1"/>
</dbReference>
<dbReference type="InterPro" id="IPR000587">
    <property type="entry name" value="Creatinase_N"/>
</dbReference>
<dbReference type="Gene3D" id="3.90.230.10">
    <property type="entry name" value="Creatinase/methionine aminopeptidase superfamily"/>
    <property type="match status" value="1"/>
</dbReference>
<evidence type="ECO:0000259" key="2">
    <source>
        <dbReference type="Pfam" id="PF01321"/>
    </source>
</evidence>
<sequence length="398" mass="43813">MADFEMQEYETRVGRLRQVLAANSVDLLVLNQNTDLYYYTGSVQPLYAVIPAKGKQFVLARKALQRIREEVVGFHLEEFRGTNDLAQIIQRNGLPHAKRIGFALDNTAYSTVERWQDLFPAATICDLSWQIRQLRMVKSKAEIAIFAKAGAILNKLPQIVRESFRPSMTELELSAAIEYYFRLNGHCGLTRCRREGIEMGLGVCSSGVNSLAGTKFDGICGGVGVSAAVPYGAACRAIVKNQPIILDYGFNIEGYHVDQTRMFSWGEPAEPVLKAYQAMLKVEEAVFAVLKPGCSWTAVYETALQAAAAAGYETEFMGLGPEKVRFVGHGVGLELDEPPFLAPKMNFPLETGMVVAVEPKVSLPGIGVIGIEDTVVIRENGNGIETITTCPRDFFLIN</sequence>
<dbReference type="SUPFAM" id="SSF53092">
    <property type="entry name" value="Creatinase/prolidase N-terminal domain"/>
    <property type="match status" value="1"/>
</dbReference>
<dbReference type="InterPro" id="IPR029149">
    <property type="entry name" value="Creatin/AminoP/Spt16_N"/>
</dbReference>
<keyword evidence="4" id="KW-1185">Reference proteome</keyword>
<dbReference type="InterPro" id="IPR000994">
    <property type="entry name" value="Pept_M24"/>
</dbReference>
<gene>
    <name evidence="3" type="primary">pepQ_1</name>
    <name evidence="3" type="ORF">MAMMFC1_00805</name>
</gene>
<keyword evidence="3" id="KW-0378">Hydrolase</keyword>
<dbReference type="EMBL" id="AP018449">
    <property type="protein sequence ID" value="BBB90157.1"/>
    <property type="molecule type" value="Genomic_DNA"/>
</dbReference>
<organism evidence="3 4">
    <name type="scientific">Methylomusa anaerophila</name>
    <dbReference type="NCBI Taxonomy" id="1930071"/>
    <lineage>
        <taxon>Bacteria</taxon>
        <taxon>Bacillati</taxon>
        <taxon>Bacillota</taxon>
        <taxon>Negativicutes</taxon>
        <taxon>Selenomonadales</taxon>
        <taxon>Sporomusaceae</taxon>
        <taxon>Methylomusa</taxon>
    </lineage>
</organism>
<dbReference type="EC" id="3.4.13.9" evidence="3"/>
<dbReference type="SUPFAM" id="SSF55920">
    <property type="entry name" value="Creatinase/aminopeptidase"/>
    <property type="match status" value="1"/>
</dbReference>
<protein>
    <submittedName>
        <fullName evidence="3">Xaa-Pro dipeptidase</fullName>
        <ecNumber evidence="3">3.4.13.9</ecNumber>
    </submittedName>
</protein>
<evidence type="ECO:0000313" key="4">
    <source>
        <dbReference type="Proteomes" id="UP000276437"/>
    </source>
</evidence>
<dbReference type="RefSeq" id="WP_158618638.1">
    <property type="nucleotide sequence ID" value="NZ_AP018449.1"/>
</dbReference>
<evidence type="ECO:0000313" key="3">
    <source>
        <dbReference type="EMBL" id="BBB90157.1"/>
    </source>
</evidence>
<dbReference type="PANTHER" id="PTHR46112:SF2">
    <property type="entry name" value="XAA-PRO AMINOPEPTIDASE P-RELATED"/>
    <property type="match status" value="1"/>
</dbReference>
<reference evidence="3 4" key="1">
    <citation type="journal article" date="2018" name="Int. J. Syst. Evol. Microbiol.">
        <title>Methylomusa anaerophila gen. nov., sp. nov., an anaerobic methanol-utilizing bacterium isolated from a microbial fuel cell.</title>
        <authorList>
            <person name="Amano N."/>
            <person name="Yamamuro A."/>
            <person name="Miyahara M."/>
            <person name="Kouzuma A."/>
            <person name="Abe T."/>
            <person name="Watanabe K."/>
        </authorList>
    </citation>
    <scope>NUCLEOTIDE SEQUENCE [LARGE SCALE GENOMIC DNA]</scope>
    <source>
        <strain evidence="3 4">MMFC1</strain>
    </source>
</reference>
<proteinExistence type="predicted"/>
<keyword evidence="3" id="KW-0645">Protease</keyword>
<dbReference type="Gene3D" id="3.40.350.10">
    <property type="entry name" value="Creatinase/prolidase N-terminal domain"/>
    <property type="match status" value="1"/>
</dbReference>
<keyword evidence="3" id="KW-0224">Dipeptidase</keyword>